<comment type="similarity">
    <text evidence="1">Belongs to the peptidase C1 family.</text>
</comment>
<evidence type="ECO:0000313" key="4">
    <source>
        <dbReference type="EMBL" id="ACI64247.1"/>
    </source>
</evidence>
<dbReference type="MEROPS" id="C01.094"/>
<dbReference type="PANTHER" id="PTHR12411">
    <property type="entry name" value="CYSTEINE PROTEASE FAMILY C1-RELATED"/>
    <property type="match status" value="1"/>
</dbReference>
<reference evidence="4 5" key="1">
    <citation type="journal article" date="2004" name="Science">
        <title>The genome of the diatom Thalassiosira pseudonana: ecology, evolution, and metabolism.</title>
        <authorList>
            <person name="Armbrust E.V."/>
            <person name="Berges J.A."/>
            <person name="Bowler C."/>
            <person name="Green B.R."/>
            <person name="Martinez D."/>
            <person name="Putnam N.H."/>
            <person name="Zhou S."/>
            <person name="Allen A.E."/>
            <person name="Apt K.E."/>
            <person name="Bechner M."/>
            <person name="Brzezinski M.A."/>
            <person name="Chaal B.K."/>
            <person name="Chiovitti A."/>
            <person name="Davis A.K."/>
            <person name="Demarest M.S."/>
            <person name="Detter J.C."/>
            <person name="Glavina T."/>
            <person name="Goodstein D."/>
            <person name="Hadi M.Z."/>
            <person name="Hellsten U."/>
            <person name="Hildebrand M."/>
            <person name="Jenkins B.D."/>
            <person name="Jurka J."/>
            <person name="Kapitonov V.V."/>
            <person name="Kroger N."/>
            <person name="Lau W.W."/>
            <person name="Lane T.W."/>
            <person name="Larimer F.W."/>
            <person name="Lippmeier J.C."/>
            <person name="Lucas S."/>
            <person name="Medina M."/>
            <person name="Montsant A."/>
            <person name="Obornik M."/>
            <person name="Parker M.S."/>
            <person name="Palenik B."/>
            <person name="Pazour G.J."/>
            <person name="Richardson P.M."/>
            <person name="Rynearson T.A."/>
            <person name="Saito M.A."/>
            <person name="Schwartz D.C."/>
            <person name="Thamatrakoln K."/>
            <person name="Valentin K."/>
            <person name="Vardi A."/>
            <person name="Wilkerson F.P."/>
            <person name="Rokhsar D.S."/>
        </authorList>
    </citation>
    <scope>NUCLEOTIDE SEQUENCE [LARGE SCALE GENOMIC DNA]</scope>
    <source>
        <strain evidence="4 5">CCMP1335</strain>
    </source>
</reference>
<keyword evidence="5" id="KW-1185">Reference proteome</keyword>
<dbReference type="PROSITE" id="PS00639">
    <property type="entry name" value="THIOL_PROTEASE_HIS"/>
    <property type="match status" value="1"/>
</dbReference>
<dbReference type="Pfam" id="PF00112">
    <property type="entry name" value="Peptidase_C1"/>
    <property type="match status" value="1"/>
</dbReference>
<dbReference type="PRINTS" id="PR00705">
    <property type="entry name" value="PAPAIN"/>
</dbReference>
<dbReference type="SUPFAM" id="SSF54001">
    <property type="entry name" value="Cysteine proteinases"/>
    <property type="match status" value="1"/>
</dbReference>
<protein>
    <recommendedName>
        <fullName evidence="3">Peptidase C1A papain C-terminal domain-containing protein</fullName>
    </recommendedName>
</protein>
<dbReference type="PROSITE" id="PS00139">
    <property type="entry name" value="THIOL_PROTEASE_CYS"/>
    <property type="match status" value="1"/>
</dbReference>
<dbReference type="HOGENOM" id="CLU_012184_8_1_1"/>
<dbReference type="STRING" id="35128.B5YLK0"/>
<keyword evidence="2" id="KW-0865">Zymogen</keyword>
<dbReference type="CDD" id="cd02248">
    <property type="entry name" value="Peptidase_C1A"/>
    <property type="match status" value="1"/>
</dbReference>
<evidence type="ECO:0000256" key="2">
    <source>
        <dbReference type="ARBA" id="ARBA00023145"/>
    </source>
</evidence>
<dbReference type="GeneID" id="7450946"/>
<dbReference type="InterPro" id="IPR000668">
    <property type="entry name" value="Peptidase_C1A_C"/>
</dbReference>
<proteinExistence type="inferred from homology"/>
<sequence>LQTAVDWHADGYTTRVKEQGLCGCCWAVSTAAAIESALLITNQIKVSNDLDRESLSFQQMISCDDRNSGCGGGNILYATKYAWENNDFGNEKYADYPYVDYLGITSETCQLPKSKNAQAYLNYPKIRRDVTMAAVAQQPIASTLTTGCDLFISYGGGVLTHDEGSSCIDHAVVIVGYNTTAKPPYWKVRNSWGPEWGEEGHFKV</sequence>
<dbReference type="PaxDb" id="35128-Thaps264492"/>
<dbReference type="FunFam" id="3.90.70.10:FF:000467">
    <property type="entry name" value="Predicted protein"/>
    <property type="match status" value="1"/>
</dbReference>
<dbReference type="eggNOG" id="KOG1543">
    <property type="taxonomic scope" value="Eukaryota"/>
</dbReference>
<dbReference type="InterPro" id="IPR000169">
    <property type="entry name" value="Pept_cys_AS"/>
</dbReference>
<evidence type="ECO:0000259" key="3">
    <source>
        <dbReference type="SMART" id="SM00645"/>
    </source>
</evidence>
<dbReference type="InterPro" id="IPR038765">
    <property type="entry name" value="Papain-like_cys_pep_sf"/>
</dbReference>
<dbReference type="AlphaFoldDB" id="B5YLK0"/>
<dbReference type="RefSeq" id="XP_002295530.1">
    <property type="nucleotide sequence ID" value="XM_002295494.1"/>
</dbReference>
<accession>B5YLK0</accession>
<reference evidence="4 5" key="2">
    <citation type="journal article" date="2008" name="Nature">
        <title>The Phaeodactylum genome reveals the evolutionary history of diatom genomes.</title>
        <authorList>
            <person name="Bowler C."/>
            <person name="Allen A.E."/>
            <person name="Badger J.H."/>
            <person name="Grimwood J."/>
            <person name="Jabbari K."/>
            <person name="Kuo A."/>
            <person name="Maheswari U."/>
            <person name="Martens C."/>
            <person name="Maumus F."/>
            <person name="Otillar R.P."/>
            <person name="Rayko E."/>
            <person name="Salamov A."/>
            <person name="Vandepoele K."/>
            <person name="Beszteri B."/>
            <person name="Gruber A."/>
            <person name="Heijde M."/>
            <person name="Katinka M."/>
            <person name="Mock T."/>
            <person name="Valentin K."/>
            <person name="Verret F."/>
            <person name="Berges J.A."/>
            <person name="Brownlee C."/>
            <person name="Cadoret J.P."/>
            <person name="Chiovitti A."/>
            <person name="Choi C.J."/>
            <person name="Coesel S."/>
            <person name="De Martino A."/>
            <person name="Detter J.C."/>
            <person name="Durkin C."/>
            <person name="Falciatore A."/>
            <person name="Fournet J."/>
            <person name="Haruta M."/>
            <person name="Huysman M.J."/>
            <person name="Jenkins B.D."/>
            <person name="Jiroutova K."/>
            <person name="Jorgensen R.E."/>
            <person name="Joubert Y."/>
            <person name="Kaplan A."/>
            <person name="Kroger N."/>
            <person name="Kroth P.G."/>
            <person name="La Roche J."/>
            <person name="Lindquist E."/>
            <person name="Lommer M."/>
            <person name="Martin-Jezequel V."/>
            <person name="Lopez P.J."/>
            <person name="Lucas S."/>
            <person name="Mangogna M."/>
            <person name="McGinnis K."/>
            <person name="Medlin L.K."/>
            <person name="Montsant A."/>
            <person name="Oudot-Le Secq M.P."/>
            <person name="Napoli C."/>
            <person name="Obornik M."/>
            <person name="Parker M.S."/>
            <person name="Petit J.L."/>
            <person name="Porcel B.M."/>
            <person name="Poulsen N."/>
            <person name="Robison M."/>
            <person name="Rychlewski L."/>
            <person name="Rynearson T.A."/>
            <person name="Schmutz J."/>
            <person name="Shapiro H."/>
            <person name="Siaut M."/>
            <person name="Stanley M."/>
            <person name="Sussman M.R."/>
            <person name="Taylor A.R."/>
            <person name="Vardi A."/>
            <person name="von Dassow P."/>
            <person name="Vyverman W."/>
            <person name="Willis A."/>
            <person name="Wyrwicz L.S."/>
            <person name="Rokhsar D.S."/>
            <person name="Weissenbach J."/>
            <person name="Armbrust E.V."/>
            <person name="Green B.R."/>
            <person name="Van de Peer Y."/>
            <person name="Grigoriev I.V."/>
        </authorList>
    </citation>
    <scope>NUCLEOTIDE SEQUENCE [LARGE SCALE GENOMIC DNA]</scope>
    <source>
        <strain evidence="4 5">CCMP1335</strain>
    </source>
</reference>
<dbReference type="KEGG" id="tps:THAPS_264492"/>
<dbReference type="GO" id="GO:0051603">
    <property type="term" value="P:proteolysis involved in protein catabolic process"/>
    <property type="evidence" value="ECO:0000318"/>
    <property type="project" value="GO_Central"/>
</dbReference>
<dbReference type="SMART" id="SM00645">
    <property type="entry name" value="Pept_C1"/>
    <property type="match status" value="1"/>
</dbReference>
<dbReference type="GO" id="GO:0004197">
    <property type="term" value="F:cysteine-type endopeptidase activity"/>
    <property type="evidence" value="ECO:0000318"/>
    <property type="project" value="GO_Central"/>
</dbReference>
<dbReference type="GO" id="GO:0005615">
    <property type="term" value="C:extracellular space"/>
    <property type="evidence" value="ECO:0000318"/>
    <property type="project" value="GO_Central"/>
</dbReference>
<feature type="non-terminal residue" evidence="4">
    <location>
        <position position="204"/>
    </location>
</feature>
<dbReference type="EMBL" id="CP001159">
    <property type="protein sequence ID" value="ACI64247.1"/>
    <property type="molecule type" value="Genomic_DNA"/>
</dbReference>
<dbReference type="InterPro" id="IPR013128">
    <property type="entry name" value="Peptidase_C1A"/>
</dbReference>
<gene>
    <name evidence="4" type="ORF">THAPS_264492</name>
</gene>
<dbReference type="Proteomes" id="UP000001449">
    <property type="component" value="Chromosome 18"/>
</dbReference>
<dbReference type="OMA" id="ICRIAEY"/>
<organism evidence="4 5">
    <name type="scientific">Thalassiosira pseudonana</name>
    <name type="common">Marine diatom</name>
    <name type="synonym">Cyclotella nana</name>
    <dbReference type="NCBI Taxonomy" id="35128"/>
    <lineage>
        <taxon>Eukaryota</taxon>
        <taxon>Sar</taxon>
        <taxon>Stramenopiles</taxon>
        <taxon>Ochrophyta</taxon>
        <taxon>Bacillariophyta</taxon>
        <taxon>Coscinodiscophyceae</taxon>
        <taxon>Thalassiosirophycidae</taxon>
        <taxon>Thalassiosirales</taxon>
        <taxon>Thalassiosiraceae</taxon>
        <taxon>Thalassiosira</taxon>
    </lineage>
</organism>
<evidence type="ECO:0000313" key="5">
    <source>
        <dbReference type="Proteomes" id="UP000001449"/>
    </source>
</evidence>
<feature type="non-terminal residue" evidence="4">
    <location>
        <position position="1"/>
    </location>
</feature>
<evidence type="ECO:0000256" key="1">
    <source>
        <dbReference type="ARBA" id="ARBA00008455"/>
    </source>
</evidence>
<feature type="domain" description="Peptidase C1A papain C-terminal" evidence="3">
    <location>
        <begin position="1"/>
        <end position="204"/>
    </location>
</feature>
<name>B5YLK0_THAPS</name>
<dbReference type="GO" id="GO:0005764">
    <property type="term" value="C:lysosome"/>
    <property type="evidence" value="ECO:0000318"/>
    <property type="project" value="GO_Central"/>
</dbReference>
<dbReference type="InterPro" id="IPR039417">
    <property type="entry name" value="Peptidase_C1A_papain-like"/>
</dbReference>
<dbReference type="Gene3D" id="3.90.70.10">
    <property type="entry name" value="Cysteine proteinases"/>
    <property type="match status" value="1"/>
</dbReference>
<dbReference type="InterPro" id="IPR025660">
    <property type="entry name" value="Pept_his_AS"/>
</dbReference>
<dbReference type="InParanoid" id="B5YLK0"/>